<dbReference type="EMBL" id="CAJVPV010000942">
    <property type="protein sequence ID" value="CAG8480473.1"/>
    <property type="molecule type" value="Genomic_DNA"/>
</dbReference>
<feature type="compositionally biased region" description="Low complexity" evidence="1">
    <location>
        <begin position="30"/>
        <end position="55"/>
    </location>
</feature>
<evidence type="ECO:0000313" key="2">
    <source>
        <dbReference type="EMBL" id="CAG8480473.1"/>
    </source>
</evidence>
<keyword evidence="3" id="KW-1185">Reference proteome</keyword>
<protein>
    <submittedName>
        <fullName evidence="2">103_t:CDS:1</fullName>
    </submittedName>
</protein>
<evidence type="ECO:0000256" key="1">
    <source>
        <dbReference type="SAM" id="MobiDB-lite"/>
    </source>
</evidence>
<evidence type="ECO:0000313" key="3">
    <source>
        <dbReference type="Proteomes" id="UP000789342"/>
    </source>
</evidence>
<organism evidence="2 3">
    <name type="scientific">Acaulospora morrowiae</name>
    <dbReference type="NCBI Taxonomy" id="94023"/>
    <lineage>
        <taxon>Eukaryota</taxon>
        <taxon>Fungi</taxon>
        <taxon>Fungi incertae sedis</taxon>
        <taxon>Mucoromycota</taxon>
        <taxon>Glomeromycotina</taxon>
        <taxon>Glomeromycetes</taxon>
        <taxon>Diversisporales</taxon>
        <taxon>Acaulosporaceae</taxon>
        <taxon>Acaulospora</taxon>
    </lineage>
</organism>
<dbReference type="Proteomes" id="UP000789342">
    <property type="component" value="Unassembled WGS sequence"/>
</dbReference>
<gene>
    <name evidence="2" type="ORF">AMORRO_LOCUS2283</name>
</gene>
<sequence length="77" mass="8892">AANLGLKDNQNSGKPTAGRYVPPHLRNREQSQQQPAQQQRSQRYNENNNNDQNSNESDELVPPLQSRRSNGWHQRNE</sequence>
<dbReference type="AlphaFoldDB" id="A0A9N8WBT1"/>
<accession>A0A9N8WBT1</accession>
<comment type="caution">
    <text evidence="2">The sequence shown here is derived from an EMBL/GenBank/DDBJ whole genome shotgun (WGS) entry which is preliminary data.</text>
</comment>
<name>A0A9N8WBT1_9GLOM</name>
<feature type="compositionally biased region" description="Polar residues" evidence="1">
    <location>
        <begin position="66"/>
        <end position="77"/>
    </location>
</feature>
<feature type="non-terminal residue" evidence="2">
    <location>
        <position position="77"/>
    </location>
</feature>
<proteinExistence type="predicted"/>
<reference evidence="2" key="1">
    <citation type="submission" date="2021-06" db="EMBL/GenBank/DDBJ databases">
        <authorList>
            <person name="Kallberg Y."/>
            <person name="Tangrot J."/>
            <person name="Rosling A."/>
        </authorList>
    </citation>
    <scope>NUCLEOTIDE SEQUENCE</scope>
    <source>
        <strain evidence="2">CL551</strain>
    </source>
</reference>
<feature type="region of interest" description="Disordered" evidence="1">
    <location>
        <begin position="1"/>
        <end position="77"/>
    </location>
</feature>
<feature type="non-terminal residue" evidence="2">
    <location>
        <position position="1"/>
    </location>
</feature>